<accession>A0AAN6VFM4</accession>
<keyword evidence="2" id="KW-1185">Reference proteome</keyword>
<dbReference type="Proteomes" id="UP001302745">
    <property type="component" value="Unassembled WGS sequence"/>
</dbReference>
<name>A0AAN6VFM4_9PEZI</name>
<evidence type="ECO:0000313" key="1">
    <source>
        <dbReference type="EMBL" id="KAK4150552.1"/>
    </source>
</evidence>
<comment type="caution">
    <text evidence="1">The sequence shown here is derived from an EMBL/GenBank/DDBJ whole genome shotgun (WGS) entry which is preliminary data.</text>
</comment>
<reference evidence="1" key="2">
    <citation type="submission" date="2023-05" db="EMBL/GenBank/DDBJ databases">
        <authorList>
            <consortium name="Lawrence Berkeley National Laboratory"/>
            <person name="Steindorff A."/>
            <person name="Hensen N."/>
            <person name="Bonometti L."/>
            <person name="Westerberg I."/>
            <person name="Brannstrom I.O."/>
            <person name="Guillou S."/>
            <person name="Cros-Aarteil S."/>
            <person name="Calhoun S."/>
            <person name="Haridas S."/>
            <person name="Kuo A."/>
            <person name="Mondo S."/>
            <person name="Pangilinan J."/>
            <person name="Riley R."/>
            <person name="Labutti K."/>
            <person name="Andreopoulos B."/>
            <person name="Lipzen A."/>
            <person name="Chen C."/>
            <person name="Yanf M."/>
            <person name="Daum C."/>
            <person name="Ng V."/>
            <person name="Clum A."/>
            <person name="Ohm R."/>
            <person name="Martin F."/>
            <person name="Silar P."/>
            <person name="Natvig D."/>
            <person name="Lalanne C."/>
            <person name="Gautier V."/>
            <person name="Ament-Velasquez S.L."/>
            <person name="Kruys A."/>
            <person name="Hutchinson M.I."/>
            <person name="Powell A.J."/>
            <person name="Barry K."/>
            <person name="Miller A.N."/>
            <person name="Grigoriev I.V."/>
            <person name="Debuchy R."/>
            <person name="Gladieux P."/>
            <person name="Thoren M.H."/>
            <person name="Johannesson H."/>
        </authorList>
    </citation>
    <scope>NUCLEOTIDE SEQUENCE</scope>
    <source>
        <strain evidence="1">CBS 538.74</strain>
    </source>
</reference>
<dbReference type="AlphaFoldDB" id="A0AAN6VFM4"/>
<proteinExistence type="predicted"/>
<sequence length="620" mass="68730">MLIDSKELARNMVQECDPFENVKERNEEYEGYMGNSGPTAIHWYRTSVAVLVPRGSRDMFLTKSLDPTGAQNTLDQYLPKTKDAETMQAAYKIVRSLATTAWGPEIEINTCSYRSRYLPKCTPDPAKVSDVLLTALLFHDYELFNNIVAWIREQGCITRTLESVNTAMTKSRIDVDQIKHSLLDTITKRPLHDWADAVDTLRLGTQPSMAIEAFVAEIVDQAIKKLEDGLKNGVLPEEDGMAIMSMVDRREDYDIFKTRLLPIIESSTSITGFACNAVEELVDRASKGVYPTPEGLDLAQRLIESIITAMDITQLRTQNALVAELPRTYYAPKALNPAQLTRTIHHERLHNLIQNCVAHSWDTLLDSFTQKITAQAPSIPVVEFHALWLPLLSALLKTVPTETDTETIELHQTHYKPLFLAILNSYLTRYVGAEPPREEAPNFSLPAVYCHSACGDCTSLNAFLASPTQQVGRFQVDKERRKHLHRVLEARFGGGWSGQALPPGGEVVRHETDRGTCPETLVVTKVGSRTLRVRAAWEVRAQGAGAVLDGLVEDGDLRGVLGEEHYARIVGMGFLMVDGVARERVAGDVGAGVKRSAEEAGMGGSERAEKKVVVPLLSLP</sequence>
<organism evidence="1 2">
    <name type="scientific">Chaetomidium leptoderma</name>
    <dbReference type="NCBI Taxonomy" id="669021"/>
    <lineage>
        <taxon>Eukaryota</taxon>
        <taxon>Fungi</taxon>
        <taxon>Dikarya</taxon>
        <taxon>Ascomycota</taxon>
        <taxon>Pezizomycotina</taxon>
        <taxon>Sordariomycetes</taxon>
        <taxon>Sordariomycetidae</taxon>
        <taxon>Sordariales</taxon>
        <taxon>Chaetomiaceae</taxon>
        <taxon>Chaetomidium</taxon>
    </lineage>
</organism>
<gene>
    <name evidence="1" type="ORF">C8A00DRAFT_36857</name>
</gene>
<dbReference type="EMBL" id="MU857065">
    <property type="protein sequence ID" value="KAK4150552.1"/>
    <property type="molecule type" value="Genomic_DNA"/>
</dbReference>
<protein>
    <submittedName>
        <fullName evidence="1">Uncharacterized protein</fullName>
    </submittedName>
</protein>
<evidence type="ECO:0000313" key="2">
    <source>
        <dbReference type="Proteomes" id="UP001302745"/>
    </source>
</evidence>
<reference evidence="1" key="1">
    <citation type="journal article" date="2023" name="Mol. Phylogenet. Evol.">
        <title>Genome-scale phylogeny and comparative genomics of the fungal order Sordariales.</title>
        <authorList>
            <person name="Hensen N."/>
            <person name="Bonometti L."/>
            <person name="Westerberg I."/>
            <person name="Brannstrom I.O."/>
            <person name="Guillou S."/>
            <person name="Cros-Aarteil S."/>
            <person name="Calhoun S."/>
            <person name="Haridas S."/>
            <person name="Kuo A."/>
            <person name="Mondo S."/>
            <person name="Pangilinan J."/>
            <person name="Riley R."/>
            <person name="LaButti K."/>
            <person name="Andreopoulos B."/>
            <person name="Lipzen A."/>
            <person name="Chen C."/>
            <person name="Yan M."/>
            <person name="Daum C."/>
            <person name="Ng V."/>
            <person name="Clum A."/>
            <person name="Steindorff A."/>
            <person name="Ohm R.A."/>
            <person name="Martin F."/>
            <person name="Silar P."/>
            <person name="Natvig D.O."/>
            <person name="Lalanne C."/>
            <person name="Gautier V."/>
            <person name="Ament-Velasquez S.L."/>
            <person name="Kruys A."/>
            <person name="Hutchinson M.I."/>
            <person name="Powell A.J."/>
            <person name="Barry K."/>
            <person name="Miller A.N."/>
            <person name="Grigoriev I.V."/>
            <person name="Debuchy R."/>
            <person name="Gladieux P."/>
            <person name="Hiltunen Thoren M."/>
            <person name="Johannesson H."/>
        </authorList>
    </citation>
    <scope>NUCLEOTIDE SEQUENCE</scope>
    <source>
        <strain evidence="1">CBS 538.74</strain>
    </source>
</reference>